<proteinExistence type="predicted"/>
<sequence>MQSGLHQEPETGLFGPANLGSRCAFEPAELIVAGGPFDAGFAERAADRLWRIAEPVAAWSNANVAPPPEHVGEIFATATADPRVADAFVANFNHPAAMWGAIKSPQAARSWLKGVTAVG</sequence>
<evidence type="ECO:0000313" key="1">
    <source>
        <dbReference type="EMBL" id="BCL26372.1"/>
    </source>
</evidence>
<dbReference type="RefSeq" id="WP_190849624.1">
    <property type="nucleotide sequence ID" value="NZ_AP023440.1"/>
</dbReference>
<protein>
    <submittedName>
        <fullName evidence="1">Uncharacterized protein</fullName>
    </submittedName>
</protein>
<reference evidence="1 2" key="1">
    <citation type="journal article" date="2014" name="Int. J. Syst. Evol. Microbiol.">
        <title>Complete genome sequence of Corynebacterium casei LMG S-19264T (=DSM 44701T), isolated from a smear-ripened cheese.</title>
        <authorList>
            <consortium name="US DOE Joint Genome Institute (JGI-PGF)"/>
            <person name="Walter F."/>
            <person name="Albersmeier A."/>
            <person name="Kalinowski J."/>
            <person name="Ruckert C."/>
        </authorList>
    </citation>
    <scope>NUCLEOTIDE SEQUENCE [LARGE SCALE GENOMIC DNA]</scope>
    <source>
        <strain evidence="1 2">JCM 4677</strain>
    </source>
</reference>
<name>A0A7G1NUX6_9ACTN</name>
<accession>A0A7G1NUX6</accession>
<dbReference type="InterPro" id="IPR036188">
    <property type="entry name" value="FAD/NAD-bd_sf"/>
</dbReference>
<dbReference type="Gene3D" id="6.10.250.650">
    <property type="match status" value="1"/>
</dbReference>
<dbReference type="EMBL" id="AP023440">
    <property type="protein sequence ID" value="BCL26372.1"/>
    <property type="molecule type" value="Genomic_DNA"/>
</dbReference>
<gene>
    <name evidence="1" type="ORF">GCM10017557_12310</name>
</gene>
<dbReference type="KEGG" id="sgm:GCM10017557_12310"/>
<keyword evidence="2" id="KW-1185">Reference proteome</keyword>
<dbReference type="Gene3D" id="3.50.50.60">
    <property type="entry name" value="FAD/NAD(P)-binding domain"/>
    <property type="match status" value="1"/>
</dbReference>
<dbReference type="Proteomes" id="UP000516444">
    <property type="component" value="Chromosome"/>
</dbReference>
<evidence type="ECO:0000313" key="2">
    <source>
        <dbReference type="Proteomes" id="UP000516444"/>
    </source>
</evidence>
<dbReference type="AlphaFoldDB" id="A0A7G1NUX6"/>
<organism evidence="1 2">
    <name type="scientific">Streptomyces aurantiacus</name>
    <dbReference type="NCBI Taxonomy" id="47760"/>
    <lineage>
        <taxon>Bacteria</taxon>
        <taxon>Bacillati</taxon>
        <taxon>Actinomycetota</taxon>
        <taxon>Actinomycetes</taxon>
        <taxon>Kitasatosporales</taxon>
        <taxon>Streptomycetaceae</taxon>
        <taxon>Streptomyces</taxon>
        <taxon>Streptomyces aurantiacus group</taxon>
    </lineage>
</organism>